<accession>A0A8J6GRW1</accession>
<proteinExistence type="inferred from homology"/>
<dbReference type="PANTHER" id="PTHR23226:SF403">
    <property type="entry name" value="ZINC FINGER PROTEIN 343"/>
    <property type="match status" value="1"/>
</dbReference>
<feature type="domain" description="C2H2-type" evidence="16">
    <location>
        <begin position="385"/>
        <end position="412"/>
    </location>
</feature>
<evidence type="ECO:0000259" key="17">
    <source>
        <dbReference type="PROSITE" id="PS50805"/>
    </source>
</evidence>
<dbReference type="EMBL" id="JAATJU010021100">
    <property type="protein sequence ID" value="KAH0514683.1"/>
    <property type="molecule type" value="Genomic_DNA"/>
</dbReference>
<dbReference type="GO" id="GO:0045892">
    <property type="term" value="P:negative regulation of DNA-templated transcription"/>
    <property type="evidence" value="ECO:0007669"/>
    <property type="project" value="UniProtKB-ARBA"/>
</dbReference>
<dbReference type="FunFam" id="3.30.160.60:FF:000740">
    <property type="entry name" value="zinc finger protein 133 isoform X1"/>
    <property type="match status" value="1"/>
</dbReference>
<evidence type="ECO:0000256" key="4">
    <source>
        <dbReference type="ARBA" id="ARBA00022499"/>
    </source>
</evidence>
<feature type="domain" description="C2H2-type" evidence="16">
    <location>
        <begin position="609"/>
        <end position="636"/>
    </location>
</feature>
<dbReference type="FunFam" id="3.30.160.60:FF:000155">
    <property type="entry name" value="zinc finger protein 133 isoform X1"/>
    <property type="match status" value="2"/>
</dbReference>
<feature type="domain" description="C2H2-type" evidence="16">
    <location>
        <begin position="581"/>
        <end position="608"/>
    </location>
</feature>
<feature type="region of interest" description="Disordered" evidence="15">
    <location>
        <begin position="271"/>
        <end position="322"/>
    </location>
</feature>
<keyword evidence="4" id="KW-1017">Isopeptide bond</keyword>
<dbReference type="SUPFAM" id="SSF109640">
    <property type="entry name" value="KRAB domain (Kruppel-associated box)"/>
    <property type="match status" value="1"/>
</dbReference>
<dbReference type="PROSITE" id="PS00028">
    <property type="entry name" value="ZINC_FINGER_C2H2_1"/>
    <property type="match status" value="10"/>
</dbReference>
<comment type="similarity">
    <text evidence="3">Belongs to the krueppel C2H2-type zinc-finger protein family.</text>
</comment>
<dbReference type="Pfam" id="PF01352">
    <property type="entry name" value="KRAB"/>
    <property type="match status" value="1"/>
</dbReference>
<dbReference type="SMART" id="SM00355">
    <property type="entry name" value="ZnF_C2H2"/>
    <property type="match status" value="11"/>
</dbReference>
<evidence type="ECO:0000313" key="18">
    <source>
        <dbReference type="EMBL" id="KAH0514683.1"/>
    </source>
</evidence>
<dbReference type="CDD" id="cd07765">
    <property type="entry name" value="KRAB_A-box"/>
    <property type="match status" value="1"/>
</dbReference>
<feature type="domain" description="KRAB" evidence="17">
    <location>
        <begin position="144"/>
        <end position="215"/>
    </location>
</feature>
<dbReference type="FunFam" id="3.30.160.60:FF:000601">
    <property type="entry name" value="Histone-lysine N-methyltransferase PRDM9"/>
    <property type="match status" value="1"/>
</dbReference>
<dbReference type="InterPro" id="IPR001909">
    <property type="entry name" value="KRAB"/>
</dbReference>
<dbReference type="Proteomes" id="UP000710432">
    <property type="component" value="Unassembled WGS sequence"/>
</dbReference>
<dbReference type="GO" id="GO:0008270">
    <property type="term" value="F:zinc ion binding"/>
    <property type="evidence" value="ECO:0007669"/>
    <property type="project" value="UniProtKB-KW"/>
</dbReference>
<sequence length="669" mass="73999">MVVAGQVVTGSGLWEQPVPGRNGCRSQNSDLSGGGRSCGCRQRGLEQPVPGRDGCWSQSSGGGPCGGRQWDPGRDGCWSLSNDWSQAGRHMVGGQKTETWIDTTCRPALVAVVADVIADVTSMASSQGTRLRGKQSCSVLQVHMAFRDVAVDFSQEEWRLLSPAQRSLYREVMLENYSNLVSLGISVSKPKLITQLEQGKETWQEEKKCPQVTAGQAQAKLELCPGPVCPPDLTNQKLPVQCVLSDHAPWIFTCLCAKRHANAGDACHRAQETQQRASDRSSCSDKSEGGERGARPSFRRTKKRSLGTLSRPPLKQPVSIRNGIRRVGMATSPAQAGCTEEPEKLLKRIEILWFGTVSCGECGLGFRKMTNLLSHQRIHSGEKPYVCGVCEKGFSLKKSLARHQKAHSGEKPIVCRECGRGFNRKSTLIIHERTHSGEKPYVCRECGRGFSQKSNLIIHRRTHSGEKPYVCRECGKGFSQKSAVVRHQRTHLEEKTIVCSDCGLGFSDRSNLISHQRTHSGAKPYVCKECGRCFRQRTTLVNHQRTHSKEKPYVCGVCGHSFSQNSTLISHKRTHTGEKPYVCGVCGRGFSLKSHLNRHQHIHSGEKPIVCKDCGRGFSQQSNLVRHLRTHSGEKPVVYKECGRGFSQKSNLLAHQRTHSGEKPFVCQD</sequence>
<dbReference type="GO" id="GO:0000978">
    <property type="term" value="F:RNA polymerase II cis-regulatory region sequence-specific DNA binding"/>
    <property type="evidence" value="ECO:0007669"/>
    <property type="project" value="TreeGrafter"/>
</dbReference>
<keyword evidence="7 14" id="KW-0863">Zinc-finger</keyword>
<feature type="domain" description="C2H2-type" evidence="16">
    <location>
        <begin position="553"/>
        <end position="580"/>
    </location>
</feature>
<feature type="domain" description="C2H2-type" evidence="16">
    <location>
        <begin position="525"/>
        <end position="552"/>
    </location>
</feature>
<evidence type="ECO:0000256" key="14">
    <source>
        <dbReference type="PROSITE-ProRule" id="PRU00042"/>
    </source>
</evidence>
<keyword evidence="8" id="KW-0862">Zinc</keyword>
<dbReference type="FunFam" id="3.30.160.60:FF:000189">
    <property type="entry name" value="zinc finger protein 133 isoform X1"/>
    <property type="match status" value="2"/>
</dbReference>
<evidence type="ECO:0000313" key="19">
    <source>
        <dbReference type="Proteomes" id="UP000710432"/>
    </source>
</evidence>
<dbReference type="GO" id="GO:0005634">
    <property type="term" value="C:nucleus"/>
    <property type="evidence" value="ECO:0007669"/>
    <property type="project" value="UniProtKB-SubCell"/>
</dbReference>
<dbReference type="SUPFAM" id="SSF57667">
    <property type="entry name" value="beta-beta-alpha zinc fingers"/>
    <property type="match status" value="6"/>
</dbReference>
<organism evidence="18 19">
    <name type="scientific">Microtus ochrogaster</name>
    <name type="common">Prairie vole</name>
    <dbReference type="NCBI Taxonomy" id="79684"/>
    <lineage>
        <taxon>Eukaryota</taxon>
        <taxon>Metazoa</taxon>
        <taxon>Chordata</taxon>
        <taxon>Craniata</taxon>
        <taxon>Vertebrata</taxon>
        <taxon>Euteleostomi</taxon>
        <taxon>Mammalia</taxon>
        <taxon>Eutheria</taxon>
        <taxon>Euarchontoglires</taxon>
        <taxon>Glires</taxon>
        <taxon>Rodentia</taxon>
        <taxon>Myomorpha</taxon>
        <taxon>Muroidea</taxon>
        <taxon>Cricetidae</taxon>
        <taxon>Arvicolinae</taxon>
        <taxon>Microtus</taxon>
    </lineage>
</organism>
<keyword evidence="11" id="KW-0238">DNA-binding</keyword>
<dbReference type="Gene3D" id="3.30.160.60">
    <property type="entry name" value="Classic Zinc Finger"/>
    <property type="match status" value="11"/>
</dbReference>
<evidence type="ECO:0000256" key="9">
    <source>
        <dbReference type="ARBA" id="ARBA00022843"/>
    </source>
</evidence>
<comment type="subcellular location">
    <subcellularLocation>
        <location evidence="2">Nucleus</location>
    </subcellularLocation>
</comment>
<keyword evidence="12" id="KW-0804">Transcription</keyword>
<keyword evidence="6" id="KW-0677">Repeat</keyword>
<evidence type="ECO:0000259" key="16">
    <source>
        <dbReference type="PROSITE" id="PS50157"/>
    </source>
</evidence>
<keyword evidence="5" id="KW-0479">Metal-binding</keyword>
<dbReference type="PROSITE" id="PS50805">
    <property type="entry name" value="KRAB"/>
    <property type="match status" value="1"/>
</dbReference>
<evidence type="ECO:0000256" key="5">
    <source>
        <dbReference type="ARBA" id="ARBA00022723"/>
    </source>
</evidence>
<evidence type="ECO:0000256" key="13">
    <source>
        <dbReference type="ARBA" id="ARBA00023242"/>
    </source>
</evidence>
<feature type="domain" description="C2H2-type" evidence="16">
    <location>
        <begin position="357"/>
        <end position="384"/>
    </location>
</feature>
<name>A0A8J6GRW1_MICOH</name>
<evidence type="ECO:0000256" key="12">
    <source>
        <dbReference type="ARBA" id="ARBA00023163"/>
    </source>
</evidence>
<feature type="domain" description="C2H2-type" evidence="16">
    <location>
        <begin position="637"/>
        <end position="664"/>
    </location>
</feature>
<dbReference type="Gene3D" id="6.10.140.140">
    <property type="match status" value="1"/>
</dbReference>
<evidence type="ECO:0000256" key="3">
    <source>
        <dbReference type="ARBA" id="ARBA00006991"/>
    </source>
</evidence>
<dbReference type="PROSITE" id="PS50157">
    <property type="entry name" value="ZINC_FINGER_C2H2_2"/>
    <property type="match status" value="11"/>
</dbReference>
<dbReference type="InterPro" id="IPR036051">
    <property type="entry name" value="KRAB_dom_sf"/>
</dbReference>
<keyword evidence="13" id="KW-0539">Nucleus</keyword>
<comment type="function">
    <text evidence="1">May be involved in transcriptional regulation.</text>
</comment>
<evidence type="ECO:0000256" key="1">
    <source>
        <dbReference type="ARBA" id="ARBA00003767"/>
    </source>
</evidence>
<feature type="domain" description="C2H2-type" evidence="16">
    <location>
        <begin position="469"/>
        <end position="496"/>
    </location>
</feature>
<evidence type="ECO:0000256" key="10">
    <source>
        <dbReference type="ARBA" id="ARBA00023015"/>
    </source>
</evidence>
<evidence type="ECO:0000256" key="6">
    <source>
        <dbReference type="ARBA" id="ARBA00022737"/>
    </source>
</evidence>
<dbReference type="PANTHER" id="PTHR23226">
    <property type="entry name" value="ZINC FINGER AND SCAN DOMAIN-CONTAINING"/>
    <property type="match status" value="1"/>
</dbReference>
<evidence type="ECO:0000256" key="11">
    <source>
        <dbReference type="ARBA" id="ARBA00023125"/>
    </source>
</evidence>
<feature type="domain" description="C2H2-type" evidence="16">
    <location>
        <begin position="441"/>
        <end position="468"/>
    </location>
</feature>
<dbReference type="InterPro" id="IPR036236">
    <property type="entry name" value="Znf_C2H2_sf"/>
</dbReference>
<feature type="compositionally biased region" description="Basic and acidic residues" evidence="15">
    <location>
        <begin position="271"/>
        <end position="294"/>
    </location>
</feature>
<feature type="domain" description="C2H2-type" evidence="16">
    <location>
        <begin position="497"/>
        <end position="524"/>
    </location>
</feature>
<evidence type="ECO:0000256" key="2">
    <source>
        <dbReference type="ARBA" id="ARBA00004123"/>
    </source>
</evidence>
<dbReference type="SMART" id="SM00349">
    <property type="entry name" value="KRAB"/>
    <property type="match status" value="1"/>
</dbReference>
<dbReference type="FunFam" id="3.30.160.60:FF:000478">
    <property type="entry name" value="Zinc finger protein 133"/>
    <property type="match status" value="2"/>
</dbReference>
<protein>
    <submittedName>
        <fullName evidence="18">Zinc finger protein 133</fullName>
    </submittedName>
</protein>
<dbReference type="FunFam" id="3.30.160.60:FF:000566">
    <property type="entry name" value="zinc finger protein 133 isoform X2"/>
    <property type="match status" value="1"/>
</dbReference>
<gene>
    <name evidence="18" type="ORF">LTLLF_133395</name>
</gene>
<reference evidence="18" key="1">
    <citation type="submission" date="2020-03" db="EMBL/GenBank/DDBJ databases">
        <title>Studies in the Genomics of Life Span.</title>
        <authorList>
            <person name="Glass D."/>
        </authorList>
    </citation>
    <scope>NUCLEOTIDE SEQUENCE</scope>
    <source>
        <strain evidence="18">LTLLF</strain>
        <tissue evidence="18">Muscle</tissue>
    </source>
</reference>
<evidence type="ECO:0000256" key="8">
    <source>
        <dbReference type="ARBA" id="ARBA00022833"/>
    </source>
</evidence>
<keyword evidence="10" id="KW-0805">Transcription regulation</keyword>
<dbReference type="Pfam" id="PF00096">
    <property type="entry name" value="zf-C2H2"/>
    <property type="match status" value="11"/>
</dbReference>
<keyword evidence="9" id="KW-0832">Ubl conjugation</keyword>
<feature type="domain" description="C2H2-type" evidence="16">
    <location>
        <begin position="413"/>
        <end position="440"/>
    </location>
</feature>
<evidence type="ECO:0000256" key="15">
    <source>
        <dbReference type="SAM" id="MobiDB-lite"/>
    </source>
</evidence>
<dbReference type="FunFam" id="3.30.160.60:FF:001070">
    <property type="entry name" value="zinc finger protein 133 isoform X1"/>
    <property type="match status" value="1"/>
</dbReference>
<dbReference type="FunFam" id="3.30.160.60:FF:001353">
    <property type="entry name" value="zinc finger protein 133 isoform X1"/>
    <property type="match status" value="1"/>
</dbReference>
<comment type="caution">
    <text evidence="18">The sequence shown here is derived from an EMBL/GenBank/DDBJ whole genome shotgun (WGS) entry which is preliminary data.</text>
</comment>
<evidence type="ECO:0000256" key="7">
    <source>
        <dbReference type="ARBA" id="ARBA00022771"/>
    </source>
</evidence>
<dbReference type="GO" id="GO:0000981">
    <property type="term" value="F:DNA-binding transcription factor activity, RNA polymerase II-specific"/>
    <property type="evidence" value="ECO:0007669"/>
    <property type="project" value="TreeGrafter"/>
</dbReference>
<dbReference type="AlphaFoldDB" id="A0A8J6GRW1"/>
<dbReference type="InterPro" id="IPR013087">
    <property type="entry name" value="Znf_C2H2_type"/>
</dbReference>